<evidence type="ECO:0000313" key="3">
    <source>
        <dbReference type="Proteomes" id="UP000279446"/>
    </source>
</evidence>
<dbReference type="EMBL" id="RZNY01000045">
    <property type="protein sequence ID" value="RUT39420.1"/>
    <property type="molecule type" value="Genomic_DNA"/>
</dbReference>
<reference evidence="2 3" key="1">
    <citation type="submission" date="2018-12" db="EMBL/GenBank/DDBJ databases">
        <authorList>
            <person name="Sun L."/>
            <person name="Chen Z."/>
        </authorList>
    </citation>
    <scope>NUCLEOTIDE SEQUENCE [LARGE SCALE GENOMIC DNA]</scope>
    <source>
        <strain evidence="2 3">DSM 15890</strain>
    </source>
</reference>
<dbReference type="PANTHER" id="PTHR36174:SF1">
    <property type="entry name" value="LIPID II:GLYCINE GLYCYLTRANSFERASE"/>
    <property type="match status" value="1"/>
</dbReference>
<dbReference type="InterPro" id="IPR050644">
    <property type="entry name" value="PG_Glycine_Bridge_Synth"/>
</dbReference>
<sequence length="369" mass="43737">MSSFIVLDSSSSEEWDTYYDQMYEKDIYFSSAYFRLFEDEDNQSAELFVYKQEDQLIMYPYLLRSIGHLPVVIDLGLEGDWYDISTPYGYGGPISNLAPGTERTELYRQFDEVFKKYCIEKRIMTEFVRFHPMIGNASEYQCGLKTELIRNTVYMDLTVGSESELIQNYCSNHKRNIRKMKSSPLTIRREDLSSRIERFSELYYGTLEDLQADSFYYFPQNFISETSRLLESRIELFEAMDGEKTVAACIVIHEHPWMHYHLCGWDRAYLQWSPTKLLIHAAAMWGMENSFERFHLGGGYTGNDNLYQFKQGFATQLEPLDYYLGKRIIFPELYDDILSRYNNRQEGNYFPLYRHPNLLEYNIMDHALK</sequence>
<proteinExistence type="predicted"/>
<evidence type="ECO:0000313" key="2">
    <source>
        <dbReference type="EMBL" id="RUT39420.1"/>
    </source>
</evidence>
<dbReference type="InterPro" id="IPR016181">
    <property type="entry name" value="Acyl_CoA_acyltransferase"/>
</dbReference>
<gene>
    <name evidence="2" type="ORF">EJP82_26165</name>
</gene>
<dbReference type="AlphaFoldDB" id="A0A3S1D8N1"/>
<name>A0A3S1D8N1_9BACL</name>
<dbReference type="Gene3D" id="3.40.630.30">
    <property type="match status" value="1"/>
</dbReference>
<dbReference type="RefSeq" id="WP_127195002.1">
    <property type="nucleotide sequence ID" value="NZ_RZNY01000045.1"/>
</dbReference>
<accession>A0A3S1D8N1</accession>
<organism evidence="2 3">
    <name type="scientific">Paenibacillus anaericanus</name>
    <dbReference type="NCBI Taxonomy" id="170367"/>
    <lineage>
        <taxon>Bacteria</taxon>
        <taxon>Bacillati</taxon>
        <taxon>Bacillota</taxon>
        <taxon>Bacilli</taxon>
        <taxon>Bacillales</taxon>
        <taxon>Paenibacillaceae</taxon>
        <taxon>Paenibacillus</taxon>
    </lineage>
</organism>
<dbReference type="Pfam" id="PF13480">
    <property type="entry name" value="Acetyltransf_6"/>
    <property type="match status" value="1"/>
</dbReference>
<dbReference type="GO" id="GO:0016740">
    <property type="term" value="F:transferase activity"/>
    <property type="evidence" value="ECO:0007669"/>
    <property type="project" value="UniProtKB-KW"/>
</dbReference>
<protein>
    <submittedName>
        <fullName evidence="2">GNAT family N-acetyltransferase</fullName>
    </submittedName>
</protein>
<feature type="domain" description="BioF2-like acetyltransferase" evidence="1">
    <location>
        <begin position="171"/>
        <end position="301"/>
    </location>
</feature>
<comment type="caution">
    <text evidence="2">The sequence shown here is derived from an EMBL/GenBank/DDBJ whole genome shotgun (WGS) entry which is preliminary data.</text>
</comment>
<keyword evidence="3" id="KW-1185">Reference proteome</keyword>
<dbReference type="InterPro" id="IPR038740">
    <property type="entry name" value="BioF2-like_GNAT_dom"/>
</dbReference>
<dbReference type="PANTHER" id="PTHR36174">
    <property type="entry name" value="LIPID II:GLYCINE GLYCYLTRANSFERASE"/>
    <property type="match status" value="1"/>
</dbReference>
<dbReference type="OrthoDB" id="9785911at2"/>
<keyword evidence="2" id="KW-0808">Transferase</keyword>
<dbReference type="Proteomes" id="UP000279446">
    <property type="component" value="Unassembled WGS sequence"/>
</dbReference>
<evidence type="ECO:0000259" key="1">
    <source>
        <dbReference type="Pfam" id="PF13480"/>
    </source>
</evidence>
<dbReference type="SUPFAM" id="SSF55729">
    <property type="entry name" value="Acyl-CoA N-acyltransferases (Nat)"/>
    <property type="match status" value="1"/>
</dbReference>